<comment type="cofactor">
    <cofactor evidence="2">
        <name>Mg(2+)</name>
        <dbReference type="ChEBI" id="CHEBI:18420"/>
    </cofactor>
</comment>
<dbReference type="STRING" id="296587.C1FHM2"/>
<dbReference type="AlphaFoldDB" id="C1FHM2"/>
<evidence type="ECO:0000259" key="10">
    <source>
        <dbReference type="PROSITE" id="PS51746"/>
    </source>
</evidence>
<dbReference type="SMART" id="SM00332">
    <property type="entry name" value="PP2Cc"/>
    <property type="match status" value="1"/>
</dbReference>
<evidence type="ECO:0000256" key="9">
    <source>
        <dbReference type="RuleBase" id="RU003465"/>
    </source>
</evidence>
<dbReference type="CDD" id="cd00143">
    <property type="entry name" value="PP2Cc"/>
    <property type="match status" value="1"/>
</dbReference>
<dbReference type="InterPro" id="IPR001932">
    <property type="entry name" value="PPM-type_phosphatase-like_dom"/>
</dbReference>
<comment type="cofactor">
    <cofactor evidence="1">
        <name>Mn(2+)</name>
        <dbReference type="ChEBI" id="CHEBI:29035"/>
    </cofactor>
</comment>
<dbReference type="GeneID" id="8246865"/>
<dbReference type="InterPro" id="IPR036457">
    <property type="entry name" value="PPM-type-like_dom_sf"/>
</dbReference>
<dbReference type="GO" id="GO:0046872">
    <property type="term" value="F:metal ion binding"/>
    <property type="evidence" value="ECO:0007669"/>
    <property type="project" value="UniProtKB-KW"/>
</dbReference>
<dbReference type="Proteomes" id="UP000002009">
    <property type="component" value="Chromosome 10"/>
</dbReference>
<feature type="non-terminal residue" evidence="11">
    <location>
        <position position="262"/>
    </location>
</feature>
<dbReference type="InParanoid" id="C1FHM2"/>
<proteinExistence type="inferred from homology"/>
<gene>
    <name evidence="11" type="ORF">MICPUN_68357</name>
</gene>
<evidence type="ECO:0000256" key="4">
    <source>
        <dbReference type="ARBA" id="ARBA00022723"/>
    </source>
</evidence>
<keyword evidence="7 9" id="KW-0904">Protein phosphatase</keyword>
<evidence type="ECO:0000256" key="6">
    <source>
        <dbReference type="ARBA" id="ARBA00022842"/>
    </source>
</evidence>
<comment type="similarity">
    <text evidence="9">Belongs to the PP2C family.</text>
</comment>
<dbReference type="EC" id="3.1.3.16" evidence="3"/>
<reference evidence="11 12" key="1">
    <citation type="journal article" date="2009" name="Science">
        <title>Green evolution and dynamic adaptations revealed by genomes of the marine picoeukaryotes Micromonas.</title>
        <authorList>
            <person name="Worden A.Z."/>
            <person name="Lee J.H."/>
            <person name="Mock T."/>
            <person name="Rouze P."/>
            <person name="Simmons M.P."/>
            <person name="Aerts A.L."/>
            <person name="Allen A.E."/>
            <person name="Cuvelier M.L."/>
            <person name="Derelle E."/>
            <person name="Everett M.V."/>
            <person name="Foulon E."/>
            <person name="Grimwood J."/>
            <person name="Gundlach H."/>
            <person name="Henrissat B."/>
            <person name="Napoli C."/>
            <person name="McDonald S.M."/>
            <person name="Parker M.S."/>
            <person name="Rombauts S."/>
            <person name="Salamov A."/>
            <person name="Von Dassow P."/>
            <person name="Badger J.H."/>
            <person name="Coutinho P.M."/>
            <person name="Demir E."/>
            <person name="Dubchak I."/>
            <person name="Gentemann C."/>
            <person name="Eikrem W."/>
            <person name="Gready J.E."/>
            <person name="John U."/>
            <person name="Lanier W."/>
            <person name="Lindquist E.A."/>
            <person name="Lucas S."/>
            <person name="Mayer K.F."/>
            <person name="Moreau H."/>
            <person name="Not F."/>
            <person name="Otillar R."/>
            <person name="Panaud O."/>
            <person name="Pangilinan J."/>
            <person name="Paulsen I."/>
            <person name="Piegu B."/>
            <person name="Poliakov A."/>
            <person name="Robbens S."/>
            <person name="Schmutz J."/>
            <person name="Toulza E."/>
            <person name="Wyss T."/>
            <person name="Zelensky A."/>
            <person name="Zhou K."/>
            <person name="Armbrust E.V."/>
            <person name="Bhattacharya D."/>
            <person name="Goodenough U.W."/>
            <person name="Van de Peer Y."/>
            <person name="Grigoriev I.V."/>
        </authorList>
    </citation>
    <scope>NUCLEOTIDE SEQUENCE [LARGE SCALE GENOMIC DNA]</scope>
    <source>
        <strain evidence="12">RCC299 / NOUM17</strain>
    </source>
</reference>
<dbReference type="PROSITE" id="PS01032">
    <property type="entry name" value="PPM_1"/>
    <property type="match status" value="1"/>
</dbReference>
<keyword evidence="5 9" id="KW-0378">Hydrolase</keyword>
<evidence type="ECO:0000313" key="12">
    <source>
        <dbReference type="Proteomes" id="UP000002009"/>
    </source>
</evidence>
<dbReference type="RefSeq" id="XP_002508587.1">
    <property type="nucleotide sequence ID" value="XM_002508541.1"/>
</dbReference>
<keyword evidence="12" id="KW-1185">Reference proteome</keyword>
<dbReference type="EMBL" id="CP001576">
    <property type="protein sequence ID" value="ACO69845.1"/>
    <property type="molecule type" value="Genomic_DNA"/>
</dbReference>
<dbReference type="GO" id="GO:0004722">
    <property type="term" value="F:protein serine/threonine phosphatase activity"/>
    <property type="evidence" value="ECO:0007669"/>
    <property type="project" value="UniProtKB-EC"/>
</dbReference>
<accession>C1FHM2</accession>
<keyword evidence="6" id="KW-0460">Magnesium</keyword>
<evidence type="ECO:0000256" key="7">
    <source>
        <dbReference type="ARBA" id="ARBA00022912"/>
    </source>
</evidence>
<dbReference type="Pfam" id="PF00481">
    <property type="entry name" value="PP2C"/>
    <property type="match status" value="1"/>
</dbReference>
<feature type="domain" description="PPM-type phosphatase" evidence="10">
    <location>
        <begin position="1"/>
        <end position="262"/>
    </location>
</feature>
<dbReference type="SUPFAM" id="SSF81606">
    <property type="entry name" value="PP2C-like"/>
    <property type="match status" value="1"/>
</dbReference>
<organism evidence="11 12">
    <name type="scientific">Micromonas commoda (strain RCC299 / NOUM17 / CCMP2709)</name>
    <name type="common">Picoplanktonic green alga</name>
    <dbReference type="NCBI Taxonomy" id="296587"/>
    <lineage>
        <taxon>Eukaryota</taxon>
        <taxon>Viridiplantae</taxon>
        <taxon>Chlorophyta</taxon>
        <taxon>Mamiellophyceae</taxon>
        <taxon>Mamiellales</taxon>
        <taxon>Mamiellaceae</taxon>
        <taxon>Micromonas</taxon>
    </lineage>
</organism>
<dbReference type="eggNOG" id="KOG0698">
    <property type="taxonomic scope" value="Eukaryota"/>
</dbReference>
<evidence type="ECO:0000256" key="8">
    <source>
        <dbReference type="ARBA" id="ARBA00023211"/>
    </source>
</evidence>
<dbReference type="PROSITE" id="PS51746">
    <property type="entry name" value="PPM_2"/>
    <property type="match status" value="1"/>
</dbReference>
<name>C1FHM2_MICCC</name>
<dbReference type="KEGG" id="mis:MICPUN_68357"/>
<evidence type="ECO:0000256" key="1">
    <source>
        <dbReference type="ARBA" id="ARBA00001936"/>
    </source>
</evidence>
<evidence type="ECO:0000256" key="5">
    <source>
        <dbReference type="ARBA" id="ARBA00022801"/>
    </source>
</evidence>
<evidence type="ECO:0000313" key="11">
    <source>
        <dbReference type="EMBL" id="ACO69845.1"/>
    </source>
</evidence>
<keyword evidence="8" id="KW-0464">Manganese</keyword>
<dbReference type="OrthoDB" id="497134at2759"/>
<dbReference type="FunCoup" id="C1FHM2">
    <property type="interactions" value="917"/>
</dbReference>
<dbReference type="InterPro" id="IPR015655">
    <property type="entry name" value="PP2C"/>
</dbReference>
<dbReference type="PANTHER" id="PTHR47992">
    <property type="entry name" value="PROTEIN PHOSPHATASE"/>
    <property type="match status" value="1"/>
</dbReference>
<sequence length="262" mass="28801">VNQDAYCALPNGFASSRGGFLAVFDGHGPVGHLVSRYCKDRIPARLIADAHSRATLMENPRRALEAAFRGVNAELNSIDGLDVEYSGTTAVALHIYGRLITCGWVGDSRAVLGRENLETGRIEAVALTCDHKPELPAERRRIEAMDGRVARLMQHGEGPFRVWMKNLWVPGLSMSRSLGDSIAHRVGVTPEPEIRTHEVVENDRFIVVATDGIWEFVSNEEAVAIVAACDAPEEAATAVAREAFKRWKQRNDGEMIDDITVL</sequence>
<keyword evidence="4" id="KW-0479">Metal-binding</keyword>
<dbReference type="InterPro" id="IPR000222">
    <property type="entry name" value="PP2C_BS"/>
</dbReference>
<evidence type="ECO:0000256" key="3">
    <source>
        <dbReference type="ARBA" id="ARBA00013081"/>
    </source>
</evidence>
<dbReference type="OMA" id="LICETAC"/>
<evidence type="ECO:0000256" key="2">
    <source>
        <dbReference type="ARBA" id="ARBA00001946"/>
    </source>
</evidence>
<protein>
    <recommendedName>
        <fullName evidence="3">protein-serine/threonine phosphatase</fullName>
        <ecNumber evidence="3">3.1.3.16</ecNumber>
    </recommendedName>
</protein>
<dbReference type="Gene3D" id="3.60.40.10">
    <property type="entry name" value="PPM-type phosphatase domain"/>
    <property type="match status" value="1"/>
</dbReference>
<feature type="non-terminal residue" evidence="11">
    <location>
        <position position="1"/>
    </location>
</feature>